<feature type="compositionally biased region" description="Polar residues" evidence="6">
    <location>
        <begin position="226"/>
        <end position="243"/>
    </location>
</feature>
<dbReference type="InterPro" id="IPR009057">
    <property type="entry name" value="Homeodomain-like_sf"/>
</dbReference>
<feature type="region of interest" description="Disordered" evidence="6">
    <location>
        <begin position="193"/>
        <end position="296"/>
    </location>
</feature>
<feature type="domain" description="Homeobox" evidence="7">
    <location>
        <begin position="29"/>
        <end position="89"/>
    </location>
</feature>
<dbReference type="Proteomes" id="UP000800040">
    <property type="component" value="Unassembled WGS sequence"/>
</dbReference>
<dbReference type="OrthoDB" id="3798808at2759"/>
<dbReference type="EMBL" id="ML975327">
    <property type="protein sequence ID" value="KAF1832990.1"/>
    <property type="molecule type" value="Genomic_DNA"/>
</dbReference>
<dbReference type="PROSITE" id="PS50071">
    <property type="entry name" value="HOMEOBOX_2"/>
    <property type="match status" value="1"/>
</dbReference>
<evidence type="ECO:0000256" key="5">
    <source>
        <dbReference type="RuleBase" id="RU000682"/>
    </source>
</evidence>
<sequence>MAVDTTMIDIALEPTDPKATLCSQTKDMVKTKPKRTRISAAVKSVLNDHFRKNPYPDDREIASLLEATKLTGRTIKTWFTNTRSRNRGTGEEVSANWTFPSPPVDQNSSSGLDDAEGTFQTRSNTRRITRASLEALNRTSPTTSVNSLDRYLATFDTQEYLNTARTGSSAQTPVPKRLCLLPNKLESNSDALFTHQRSSRKPSSTTPPSSYPSKRDTRKARRARSVTRSESSFGSVNSVGSCTSVGSVRSVDSRGARRGRKQWVRQNTNRTGSRTKVLTRPESPKNTSSRFNAPQVDLSSTPKRRLFCTWPDCSESFRYRSEWARHEEAIHYLPYRWNASTMLRL</sequence>
<dbReference type="GO" id="GO:0000981">
    <property type="term" value="F:DNA-binding transcription factor activity, RNA polymerase II-specific"/>
    <property type="evidence" value="ECO:0007669"/>
    <property type="project" value="InterPro"/>
</dbReference>
<comment type="subcellular location">
    <subcellularLocation>
        <location evidence="4 5">Nucleus</location>
    </subcellularLocation>
</comment>
<dbReference type="SUPFAM" id="SSF46689">
    <property type="entry name" value="Homeodomain-like"/>
    <property type="match status" value="1"/>
</dbReference>
<dbReference type="Pfam" id="PF00046">
    <property type="entry name" value="Homeodomain"/>
    <property type="match status" value="1"/>
</dbReference>
<dbReference type="AlphaFoldDB" id="A0A6A5K9N2"/>
<evidence type="ECO:0000313" key="9">
    <source>
        <dbReference type="Proteomes" id="UP000800040"/>
    </source>
</evidence>
<evidence type="ECO:0000256" key="6">
    <source>
        <dbReference type="SAM" id="MobiDB-lite"/>
    </source>
</evidence>
<dbReference type="Gene3D" id="1.10.10.60">
    <property type="entry name" value="Homeodomain-like"/>
    <property type="match status" value="1"/>
</dbReference>
<reference evidence="8" key="1">
    <citation type="submission" date="2020-01" db="EMBL/GenBank/DDBJ databases">
        <authorList>
            <consortium name="DOE Joint Genome Institute"/>
            <person name="Haridas S."/>
            <person name="Albert R."/>
            <person name="Binder M."/>
            <person name="Bloem J."/>
            <person name="Labutti K."/>
            <person name="Salamov A."/>
            <person name="Andreopoulos B."/>
            <person name="Baker S.E."/>
            <person name="Barry K."/>
            <person name="Bills G."/>
            <person name="Bluhm B.H."/>
            <person name="Cannon C."/>
            <person name="Castanera R."/>
            <person name="Culley D.E."/>
            <person name="Daum C."/>
            <person name="Ezra D."/>
            <person name="Gonzalez J.B."/>
            <person name="Henrissat B."/>
            <person name="Kuo A."/>
            <person name="Liang C."/>
            <person name="Lipzen A."/>
            <person name="Lutzoni F."/>
            <person name="Magnuson J."/>
            <person name="Mondo S."/>
            <person name="Nolan M."/>
            <person name="Ohm R."/>
            <person name="Pangilinan J."/>
            <person name="Park H.-J."/>
            <person name="Ramirez L."/>
            <person name="Alfaro M."/>
            <person name="Sun H."/>
            <person name="Tritt A."/>
            <person name="Yoshinaga Y."/>
            <person name="Zwiers L.-H."/>
            <person name="Turgeon B.G."/>
            <person name="Goodwin S.B."/>
            <person name="Spatafora J.W."/>
            <person name="Crous P.W."/>
            <person name="Grigoriev I.V."/>
        </authorList>
    </citation>
    <scope>NUCLEOTIDE SEQUENCE</scope>
    <source>
        <strain evidence="8">P77</strain>
    </source>
</reference>
<evidence type="ECO:0000256" key="1">
    <source>
        <dbReference type="ARBA" id="ARBA00023125"/>
    </source>
</evidence>
<feature type="compositionally biased region" description="Basic residues" evidence="6">
    <location>
        <begin position="216"/>
        <end position="225"/>
    </location>
</feature>
<keyword evidence="3 4" id="KW-0539">Nucleus</keyword>
<feature type="compositionally biased region" description="Polar residues" evidence="6">
    <location>
        <begin position="284"/>
        <end position="296"/>
    </location>
</feature>
<dbReference type="InterPro" id="IPR001356">
    <property type="entry name" value="HD"/>
</dbReference>
<keyword evidence="2 4" id="KW-0371">Homeobox</keyword>
<feature type="compositionally biased region" description="Low complexity" evidence="6">
    <location>
        <begin position="201"/>
        <end position="212"/>
    </location>
</feature>
<feature type="compositionally biased region" description="Polar residues" evidence="6">
    <location>
        <begin position="95"/>
        <end position="111"/>
    </location>
</feature>
<dbReference type="GO" id="GO:0005634">
    <property type="term" value="C:nucleus"/>
    <property type="evidence" value="ECO:0007669"/>
    <property type="project" value="UniProtKB-SubCell"/>
</dbReference>
<name>A0A6A5K9N2_9PLEO</name>
<evidence type="ECO:0000313" key="8">
    <source>
        <dbReference type="EMBL" id="KAF1832990.1"/>
    </source>
</evidence>
<dbReference type="PROSITE" id="PS00027">
    <property type="entry name" value="HOMEOBOX_1"/>
    <property type="match status" value="1"/>
</dbReference>
<dbReference type="InterPro" id="IPR017970">
    <property type="entry name" value="Homeobox_CS"/>
</dbReference>
<evidence type="ECO:0000256" key="4">
    <source>
        <dbReference type="PROSITE-ProRule" id="PRU00108"/>
    </source>
</evidence>
<evidence type="ECO:0000259" key="7">
    <source>
        <dbReference type="PROSITE" id="PS50071"/>
    </source>
</evidence>
<protein>
    <recommendedName>
        <fullName evidence="7">Homeobox domain-containing protein</fullName>
    </recommendedName>
</protein>
<dbReference type="InterPro" id="IPR013087">
    <property type="entry name" value="Znf_C2H2_type"/>
</dbReference>
<organism evidence="8 9">
    <name type="scientific">Decorospora gaudefroyi</name>
    <dbReference type="NCBI Taxonomy" id="184978"/>
    <lineage>
        <taxon>Eukaryota</taxon>
        <taxon>Fungi</taxon>
        <taxon>Dikarya</taxon>
        <taxon>Ascomycota</taxon>
        <taxon>Pezizomycotina</taxon>
        <taxon>Dothideomycetes</taxon>
        <taxon>Pleosporomycetidae</taxon>
        <taxon>Pleosporales</taxon>
        <taxon>Pleosporineae</taxon>
        <taxon>Pleosporaceae</taxon>
        <taxon>Decorospora</taxon>
    </lineage>
</organism>
<evidence type="ECO:0000256" key="2">
    <source>
        <dbReference type="ARBA" id="ARBA00023155"/>
    </source>
</evidence>
<dbReference type="GO" id="GO:0003677">
    <property type="term" value="F:DNA binding"/>
    <property type="evidence" value="ECO:0007669"/>
    <property type="project" value="UniProtKB-UniRule"/>
</dbReference>
<feature type="region of interest" description="Disordered" evidence="6">
    <location>
        <begin position="82"/>
        <end position="144"/>
    </location>
</feature>
<feature type="DNA-binding region" description="Homeobox" evidence="4">
    <location>
        <begin position="31"/>
        <end position="90"/>
    </location>
</feature>
<feature type="compositionally biased region" description="Polar residues" evidence="6">
    <location>
        <begin position="264"/>
        <end position="276"/>
    </location>
</feature>
<proteinExistence type="predicted"/>
<accession>A0A6A5K9N2</accession>
<dbReference type="CDD" id="cd00086">
    <property type="entry name" value="homeodomain"/>
    <property type="match status" value="1"/>
</dbReference>
<evidence type="ECO:0000256" key="3">
    <source>
        <dbReference type="ARBA" id="ARBA00023242"/>
    </source>
</evidence>
<keyword evidence="1 4" id="KW-0238">DNA-binding</keyword>
<dbReference type="SMART" id="SM00389">
    <property type="entry name" value="HOX"/>
    <property type="match status" value="1"/>
</dbReference>
<keyword evidence="9" id="KW-1185">Reference proteome</keyword>
<dbReference type="PROSITE" id="PS00028">
    <property type="entry name" value="ZINC_FINGER_C2H2_1"/>
    <property type="match status" value="1"/>
</dbReference>
<gene>
    <name evidence="8" type="ORF">BDW02DRAFT_580778</name>
</gene>